<keyword evidence="2" id="KW-1185">Reference proteome</keyword>
<dbReference type="Proteomes" id="UP001178507">
    <property type="component" value="Unassembled WGS sequence"/>
</dbReference>
<reference evidence="1" key="1">
    <citation type="submission" date="2023-08" db="EMBL/GenBank/DDBJ databases">
        <authorList>
            <person name="Chen Y."/>
            <person name="Shah S."/>
            <person name="Dougan E. K."/>
            <person name="Thang M."/>
            <person name="Chan C."/>
        </authorList>
    </citation>
    <scope>NUCLEOTIDE SEQUENCE</scope>
</reference>
<organism evidence="1 2">
    <name type="scientific">Effrenium voratum</name>
    <dbReference type="NCBI Taxonomy" id="2562239"/>
    <lineage>
        <taxon>Eukaryota</taxon>
        <taxon>Sar</taxon>
        <taxon>Alveolata</taxon>
        <taxon>Dinophyceae</taxon>
        <taxon>Suessiales</taxon>
        <taxon>Symbiodiniaceae</taxon>
        <taxon>Effrenium</taxon>
    </lineage>
</organism>
<sequence length="65" mass="7320">MVALECEELPEVTENRLQRRMLNMSFAALVNLLSVRRAAPGRVQLMEALKEMRALCVRLSHGVPA</sequence>
<dbReference type="AlphaFoldDB" id="A0AA36JAS8"/>
<gene>
    <name evidence="1" type="ORF">EVOR1521_LOCUS24747</name>
</gene>
<dbReference type="EMBL" id="CAUJNA010003424">
    <property type="protein sequence ID" value="CAJ1401641.1"/>
    <property type="molecule type" value="Genomic_DNA"/>
</dbReference>
<accession>A0AA36JAS8</accession>
<comment type="caution">
    <text evidence="1">The sequence shown here is derived from an EMBL/GenBank/DDBJ whole genome shotgun (WGS) entry which is preliminary data.</text>
</comment>
<evidence type="ECO:0000313" key="1">
    <source>
        <dbReference type="EMBL" id="CAJ1401641.1"/>
    </source>
</evidence>
<evidence type="ECO:0000313" key="2">
    <source>
        <dbReference type="Proteomes" id="UP001178507"/>
    </source>
</evidence>
<name>A0AA36JAS8_9DINO</name>
<proteinExistence type="predicted"/>
<protein>
    <submittedName>
        <fullName evidence="1">Uncharacterized protein</fullName>
    </submittedName>
</protein>